<evidence type="ECO:0000256" key="2">
    <source>
        <dbReference type="ARBA" id="ARBA00023210"/>
    </source>
</evidence>
<dbReference type="Proteomes" id="UP001589814">
    <property type="component" value="Unassembled WGS sequence"/>
</dbReference>
<dbReference type="EMBL" id="JBHLVX010000050">
    <property type="protein sequence ID" value="MFC0268843.1"/>
    <property type="molecule type" value="Genomic_DNA"/>
</dbReference>
<keyword evidence="5" id="KW-0132">Cell division</keyword>
<proteinExistence type="predicted"/>
<evidence type="ECO:0000256" key="4">
    <source>
        <dbReference type="SAM" id="MobiDB-lite"/>
    </source>
</evidence>
<comment type="caution">
    <text evidence="5">The sequence shown here is derived from an EMBL/GenBank/DDBJ whole genome shotgun (WGS) entry which is preliminary data.</text>
</comment>
<dbReference type="Gene3D" id="1.20.5.340">
    <property type="match status" value="1"/>
</dbReference>
<evidence type="ECO:0000313" key="5">
    <source>
        <dbReference type="EMBL" id="MFC0268843.1"/>
    </source>
</evidence>
<dbReference type="Pfam" id="PF06005">
    <property type="entry name" value="ZapB"/>
    <property type="match status" value="1"/>
</dbReference>
<accession>A0ABV6G5Q8</accession>
<evidence type="ECO:0000256" key="3">
    <source>
        <dbReference type="SAM" id="Coils"/>
    </source>
</evidence>
<dbReference type="RefSeq" id="WP_019950693.1">
    <property type="nucleotide sequence ID" value="NZ_JBHLVX010000050.1"/>
</dbReference>
<keyword evidence="1 3" id="KW-0175">Coiled coil</keyword>
<organism evidence="5 6">
    <name type="scientific">Kushneria aurantia</name>
    <dbReference type="NCBI Taxonomy" id="504092"/>
    <lineage>
        <taxon>Bacteria</taxon>
        <taxon>Pseudomonadati</taxon>
        <taxon>Pseudomonadota</taxon>
        <taxon>Gammaproteobacteria</taxon>
        <taxon>Oceanospirillales</taxon>
        <taxon>Halomonadaceae</taxon>
        <taxon>Kushneria</taxon>
    </lineage>
</organism>
<keyword evidence="2" id="KW-0131">Cell cycle</keyword>
<evidence type="ECO:0000313" key="6">
    <source>
        <dbReference type="Proteomes" id="UP001589814"/>
    </source>
</evidence>
<protein>
    <submittedName>
        <fullName evidence="5">Cell division protein ZapB</fullName>
    </submittedName>
</protein>
<name>A0ABV6G5Q8_9GAMM</name>
<keyword evidence="6" id="KW-1185">Reference proteome</keyword>
<feature type="coiled-coil region" evidence="3">
    <location>
        <begin position="6"/>
        <end position="54"/>
    </location>
</feature>
<evidence type="ECO:0000256" key="1">
    <source>
        <dbReference type="ARBA" id="ARBA00023054"/>
    </source>
</evidence>
<reference evidence="5 6" key="1">
    <citation type="submission" date="2024-09" db="EMBL/GenBank/DDBJ databases">
        <authorList>
            <person name="Sun Q."/>
            <person name="Mori K."/>
        </authorList>
    </citation>
    <scope>NUCLEOTIDE SEQUENCE [LARGE SCALE GENOMIC DNA]</scope>
    <source>
        <strain evidence="5 6">CCM 7415</strain>
    </source>
</reference>
<dbReference type="GO" id="GO:0051301">
    <property type="term" value="P:cell division"/>
    <property type="evidence" value="ECO:0007669"/>
    <property type="project" value="UniProtKB-KW"/>
</dbReference>
<dbReference type="InterPro" id="IPR009252">
    <property type="entry name" value="Cell_div_ZapB"/>
</dbReference>
<keyword evidence="2" id="KW-0717">Septation</keyword>
<feature type="region of interest" description="Disordered" evidence="4">
    <location>
        <begin position="57"/>
        <end position="87"/>
    </location>
</feature>
<gene>
    <name evidence="5" type="ORF">ACFFHW_12760</name>
</gene>
<sequence>MSNELFEQLEQRVHSAVETIEMQRMELDELRQENEQLKSDRQQWEARLGALLERFRELEGGGGEQHDGHHDNHQHNDHQHNDHQPSW</sequence>